<protein>
    <submittedName>
        <fullName evidence="1">Uncharacterized protein</fullName>
    </submittedName>
</protein>
<name>X1IQ34_9ZZZZ</name>
<sequence>ENSILQNKYQTIYERERIRLLSIGVDYDEAMKLATGVASQKHTHEAMEIFARKYGIEYKRWLIK</sequence>
<dbReference type="AlphaFoldDB" id="X1IQ34"/>
<feature type="non-terminal residue" evidence="1">
    <location>
        <position position="1"/>
    </location>
</feature>
<organism evidence="1">
    <name type="scientific">marine sediment metagenome</name>
    <dbReference type="NCBI Taxonomy" id="412755"/>
    <lineage>
        <taxon>unclassified sequences</taxon>
        <taxon>metagenomes</taxon>
        <taxon>ecological metagenomes</taxon>
    </lineage>
</organism>
<reference evidence="1" key="1">
    <citation type="journal article" date="2014" name="Front. Microbiol.">
        <title>High frequency of phylogenetically diverse reductive dehalogenase-homologous genes in deep subseafloor sedimentary metagenomes.</title>
        <authorList>
            <person name="Kawai M."/>
            <person name="Futagami T."/>
            <person name="Toyoda A."/>
            <person name="Takaki Y."/>
            <person name="Nishi S."/>
            <person name="Hori S."/>
            <person name="Arai W."/>
            <person name="Tsubouchi T."/>
            <person name="Morono Y."/>
            <person name="Uchiyama I."/>
            <person name="Ito T."/>
            <person name="Fujiyama A."/>
            <person name="Inagaki F."/>
            <person name="Takami H."/>
        </authorList>
    </citation>
    <scope>NUCLEOTIDE SEQUENCE</scope>
    <source>
        <strain evidence="1">Expedition CK06-06</strain>
    </source>
</reference>
<gene>
    <name evidence="1" type="ORF">S03H2_59641</name>
</gene>
<comment type="caution">
    <text evidence="1">The sequence shown here is derived from an EMBL/GenBank/DDBJ whole genome shotgun (WGS) entry which is preliminary data.</text>
</comment>
<proteinExistence type="predicted"/>
<evidence type="ECO:0000313" key="1">
    <source>
        <dbReference type="EMBL" id="GAH83812.1"/>
    </source>
</evidence>
<accession>X1IQ34</accession>
<dbReference type="EMBL" id="BARU01038358">
    <property type="protein sequence ID" value="GAH83812.1"/>
    <property type="molecule type" value="Genomic_DNA"/>
</dbReference>